<proteinExistence type="predicted"/>
<accession>A0A850QIJ6</accession>
<dbReference type="RefSeq" id="WP_176804452.1">
    <property type="nucleotide sequence ID" value="NZ_JABXYJ010000008.1"/>
</dbReference>
<organism evidence="1 2">
    <name type="scientific">Undibacterium oligocarboniphilum</name>
    <dbReference type="NCBI Taxonomy" id="666702"/>
    <lineage>
        <taxon>Bacteria</taxon>
        <taxon>Pseudomonadati</taxon>
        <taxon>Pseudomonadota</taxon>
        <taxon>Betaproteobacteria</taxon>
        <taxon>Burkholderiales</taxon>
        <taxon>Oxalobacteraceae</taxon>
        <taxon>Undibacterium</taxon>
    </lineage>
</organism>
<reference evidence="1 2" key="1">
    <citation type="submission" date="2020-06" db="EMBL/GenBank/DDBJ databases">
        <authorList>
            <person name="Qiu C."/>
            <person name="Liu Z."/>
        </authorList>
    </citation>
    <scope>NUCLEOTIDE SEQUENCE [LARGE SCALE GENOMIC DNA]</scope>
    <source>
        <strain evidence="1 2">EM 1</strain>
    </source>
</reference>
<evidence type="ECO:0000313" key="1">
    <source>
        <dbReference type="EMBL" id="NVO78917.1"/>
    </source>
</evidence>
<evidence type="ECO:0000313" key="2">
    <source>
        <dbReference type="Proteomes" id="UP000588051"/>
    </source>
</evidence>
<comment type="caution">
    <text evidence="1">The sequence shown here is derived from an EMBL/GenBank/DDBJ whole genome shotgun (WGS) entry which is preliminary data.</text>
</comment>
<dbReference type="EMBL" id="JABXYJ010000008">
    <property type="protein sequence ID" value="NVO78917.1"/>
    <property type="molecule type" value="Genomic_DNA"/>
</dbReference>
<dbReference type="Proteomes" id="UP000588051">
    <property type="component" value="Unassembled WGS sequence"/>
</dbReference>
<protein>
    <submittedName>
        <fullName evidence="1">Uncharacterized protein</fullName>
    </submittedName>
</protein>
<dbReference type="AlphaFoldDB" id="A0A850QIJ6"/>
<keyword evidence="2" id="KW-1185">Reference proteome</keyword>
<gene>
    <name evidence="1" type="ORF">HV832_13895</name>
</gene>
<name>A0A850QIJ6_9BURK</name>
<sequence length="61" mass="6595">MNVIIGNIVRKLSGMGANSDWKLVAADAGADSLRLVSITESEIQWIGTFDQFENAFSAQHA</sequence>